<dbReference type="GO" id="GO:0005634">
    <property type="term" value="C:nucleus"/>
    <property type="evidence" value="ECO:0007669"/>
    <property type="project" value="UniProtKB-SubCell"/>
</dbReference>
<keyword evidence="4" id="KW-0804">Transcription</keyword>
<organism evidence="7 8">
    <name type="scientific">Populus trichocarpa</name>
    <name type="common">Western balsam poplar</name>
    <name type="synonym">Populus balsamifera subsp. trichocarpa</name>
    <dbReference type="NCBI Taxonomy" id="3694"/>
    <lineage>
        <taxon>Eukaryota</taxon>
        <taxon>Viridiplantae</taxon>
        <taxon>Streptophyta</taxon>
        <taxon>Embryophyta</taxon>
        <taxon>Tracheophyta</taxon>
        <taxon>Spermatophyta</taxon>
        <taxon>Magnoliopsida</taxon>
        <taxon>eudicotyledons</taxon>
        <taxon>Gunneridae</taxon>
        <taxon>Pentapetalae</taxon>
        <taxon>rosids</taxon>
        <taxon>fabids</taxon>
        <taxon>Malpighiales</taxon>
        <taxon>Salicaceae</taxon>
        <taxon>Saliceae</taxon>
        <taxon>Populus</taxon>
    </lineage>
</organism>
<evidence type="ECO:0000256" key="2">
    <source>
        <dbReference type="ARBA" id="ARBA00023015"/>
    </source>
</evidence>
<dbReference type="GO" id="GO:0006355">
    <property type="term" value="P:regulation of DNA-templated transcription"/>
    <property type="evidence" value="ECO:0007669"/>
    <property type="project" value="InterPro"/>
</dbReference>
<sequence>MQDILSRLPPGFRFLPTDEELIRYYLHRKVHGRLTPEEADMIKLCNVYGEGARPPCEIFKLAGHKGGDDALYFFTILIKKTLNSSTQRMSRTVGTDGGTWHGDGVEEVICRLDNTEFKGTKRRFRYQNKQRPDQHGCWTLLEYGSESISENVVICKLKISDHGLKEYSRKRKSMDSSEVIQRNINLDAVINSGPTMAQSAHDQEPRLLIQNQEMLPLVGTVSNEDNGGFSATGDTFYSIQNMGLEAPAIGNIEPVLPFQPQQENFIQEPTIGEHQQMASESFSDNQKVVLQSEAVFDGYHETRQNIAESFYEHPIISFEPIMPLAEESNNIIENQGIMGLADISTEDYFENAAANVNFETMTSANENQQMEPASYNGGEGVCPAGDNAVTPENAAPAVSAIPALEDDMLETLMNDTYWLENLQAMLREEEDS</sequence>
<name>B9NCY6_POPTR</name>
<keyword evidence="5" id="KW-0539">Nucleus</keyword>
<dbReference type="InterPro" id="IPR003441">
    <property type="entry name" value="NAC-dom"/>
</dbReference>
<keyword evidence="2" id="KW-0805">Transcription regulation</keyword>
<proteinExistence type="predicted"/>
<evidence type="ECO:0000256" key="4">
    <source>
        <dbReference type="ARBA" id="ARBA00023163"/>
    </source>
</evidence>
<dbReference type="PANTHER" id="PTHR31989">
    <property type="entry name" value="NAC DOMAIN-CONTAINING PROTEIN 82-RELATED"/>
    <property type="match status" value="1"/>
</dbReference>
<dbReference type="AlphaFoldDB" id="B9NCY6"/>
<dbReference type="PROSITE" id="PS51005">
    <property type="entry name" value="NAC"/>
    <property type="match status" value="1"/>
</dbReference>
<evidence type="ECO:0000256" key="1">
    <source>
        <dbReference type="ARBA" id="ARBA00004123"/>
    </source>
</evidence>
<dbReference type="SUPFAM" id="SSF101941">
    <property type="entry name" value="NAC domain"/>
    <property type="match status" value="1"/>
</dbReference>
<dbReference type="EMBL" id="CM009295">
    <property type="protein sequence ID" value="PNT29454.1"/>
    <property type="molecule type" value="Genomic_DNA"/>
</dbReference>
<gene>
    <name evidence="7" type="ORF">POPTR_006G030600</name>
</gene>
<keyword evidence="3" id="KW-0238">DNA-binding</keyword>
<dbReference type="Pfam" id="PF02365">
    <property type="entry name" value="NAM"/>
    <property type="match status" value="1"/>
</dbReference>
<evidence type="ECO:0000256" key="5">
    <source>
        <dbReference type="ARBA" id="ARBA00023242"/>
    </source>
</evidence>
<reference evidence="7 8" key="1">
    <citation type="journal article" date="2006" name="Science">
        <title>The genome of black cottonwood, Populus trichocarpa (Torr. &amp; Gray).</title>
        <authorList>
            <person name="Tuskan G.A."/>
            <person name="Difazio S."/>
            <person name="Jansson S."/>
            <person name="Bohlmann J."/>
            <person name="Grigoriev I."/>
            <person name="Hellsten U."/>
            <person name="Putnam N."/>
            <person name="Ralph S."/>
            <person name="Rombauts S."/>
            <person name="Salamov A."/>
            <person name="Schein J."/>
            <person name="Sterck L."/>
            <person name="Aerts A."/>
            <person name="Bhalerao R.R."/>
            <person name="Bhalerao R.P."/>
            <person name="Blaudez D."/>
            <person name="Boerjan W."/>
            <person name="Brun A."/>
            <person name="Brunner A."/>
            <person name="Busov V."/>
            <person name="Campbell M."/>
            <person name="Carlson J."/>
            <person name="Chalot M."/>
            <person name="Chapman J."/>
            <person name="Chen G.L."/>
            <person name="Cooper D."/>
            <person name="Coutinho P.M."/>
            <person name="Couturier J."/>
            <person name="Covert S."/>
            <person name="Cronk Q."/>
            <person name="Cunningham R."/>
            <person name="Davis J."/>
            <person name="Degroeve S."/>
            <person name="Dejardin A."/>
            <person name="Depamphilis C."/>
            <person name="Detter J."/>
            <person name="Dirks B."/>
            <person name="Dubchak I."/>
            <person name="Duplessis S."/>
            <person name="Ehlting J."/>
            <person name="Ellis B."/>
            <person name="Gendler K."/>
            <person name="Goodstein D."/>
            <person name="Gribskov M."/>
            <person name="Grimwood J."/>
            <person name="Groover A."/>
            <person name="Gunter L."/>
            <person name="Hamberger B."/>
            <person name="Heinze B."/>
            <person name="Helariutta Y."/>
            <person name="Henrissat B."/>
            <person name="Holligan D."/>
            <person name="Holt R."/>
            <person name="Huang W."/>
            <person name="Islam-Faridi N."/>
            <person name="Jones S."/>
            <person name="Jones-Rhoades M."/>
            <person name="Jorgensen R."/>
            <person name="Joshi C."/>
            <person name="Kangasjarvi J."/>
            <person name="Karlsson J."/>
            <person name="Kelleher C."/>
            <person name="Kirkpatrick R."/>
            <person name="Kirst M."/>
            <person name="Kohler A."/>
            <person name="Kalluri U."/>
            <person name="Larimer F."/>
            <person name="Leebens-Mack J."/>
            <person name="Leple J.C."/>
            <person name="Locascio P."/>
            <person name="Lou Y."/>
            <person name="Lucas S."/>
            <person name="Martin F."/>
            <person name="Montanini B."/>
            <person name="Napoli C."/>
            <person name="Nelson D.R."/>
            <person name="Nelson C."/>
            <person name="Nieminen K."/>
            <person name="Nilsson O."/>
            <person name="Pereda V."/>
            <person name="Peter G."/>
            <person name="Philippe R."/>
            <person name="Pilate G."/>
            <person name="Poliakov A."/>
            <person name="Razumovskaya J."/>
            <person name="Richardson P."/>
            <person name="Rinaldi C."/>
            <person name="Ritland K."/>
            <person name="Rouze P."/>
            <person name="Ryaboy D."/>
            <person name="Schmutz J."/>
            <person name="Schrader J."/>
            <person name="Segerman B."/>
            <person name="Shin H."/>
            <person name="Siddiqui A."/>
            <person name="Sterky F."/>
            <person name="Terry A."/>
            <person name="Tsai C.J."/>
            <person name="Uberbacher E."/>
            <person name="Unneberg P."/>
            <person name="Vahala J."/>
            <person name="Wall K."/>
            <person name="Wessler S."/>
            <person name="Yang G."/>
            <person name="Yin T."/>
            <person name="Douglas C."/>
            <person name="Marra M."/>
            <person name="Sandberg G."/>
            <person name="Van de Peer Y."/>
            <person name="Rokhsar D."/>
        </authorList>
    </citation>
    <scope>NUCLEOTIDE SEQUENCE [LARGE SCALE GENOMIC DNA]</scope>
    <source>
        <strain evidence="8">cv. Nisqually</strain>
    </source>
</reference>
<evidence type="ECO:0000259" key="6">
    <source>
        <dbReference type="PROSITE" id="PS51005"/>
    </source>
</evidence>
<dbReference type="eggNOG" id="ENOG502SUBC">
    <property type="taxonomic scope" value="Eukaryota"/>
</dbReference>
<dbReference type="InParanoid" id="B9NCY6"/>
<dbReference type="GO" id="GO:0003677">
    <property type="term" value="F:DNA binding"/>
    <property type="evidence" value="ECO:0007669"/>
    <property type="project" value="UniProtKB-KW"/>
</dbReference>
<keyword evidence="8" id="KW-1185">Reference proteome</keyword>
<evidence type="ECO:0000313" key="7">
    <source>
        <dbReference type="EMBL" id="PNT29454.1"/>
    </source>
</evidence>
<comment type="subcellular location">
    <subcellularLocation>
        <location evidence="1">Nucleus</location>
    </subcellularLocation>
</comment>
<feature type="domain" description="NAC" evidence="6">
    <location>
        <begin position="8"/>
        <end position="160"/>
    </location>
</feature>
<accession>B9NCY6</accession>
<protein>
    <recommendedName>
        <fullName evidence="6">NAC domain-containing protein</fullName>
    </recommendedName>
</protein>
<dbReference type="InterPro" id="IPR036093">
    <property type="entry name" value="NAC_dom_sf"/>
</dbReference>
<evidence type="ECO:0000256" key="3">
    <source>
        <dbReference type="ARBA" id="ARBA00023125"/>
    </source>
</evidence>
<dbReference type="SMR" id="B9NCY6"/>
<dbReference type="Gene3D" id="2.170.150.80">
    <property type="entry name" value="NAC domain"/>
    <property type="match status" value="1"/>
</dbReference>
<dbReference type="HOGENOM" id="CLU_685859_0_0_1"/>
<dbReference type="Proteomes" id="UP000006729">
    <property type="component" value="Chromosome 6"/>
</dbReference>
<evidence type="ECO:0000313" key="8">
    <source>
        <dbReference type="Proteomes" id="UP000006729"/>
    </source>
</evidence>